<evidence type="ECO:0000256" key="5">
    <source>
        <dbReference type="ARBA" id="ARBA00023027"/>
    </source>
</evidence>
<dbReference type="EMBL" id="MDYQ01000006">
    <property type="protein sequence ID" value="PRP89012.1"/>
    <property type="molecule type" value="Genomic_DNA"/>
</dbReference>
<dbReference type="InterPro" id="IPR016161">
    <property type="entry name" value="Ald_DH/histidinol_DH"/>
</dbReference>
<dbReference type="FunFam" id="3.40.605.10:FF:000006">
    <property type="entry name" value="1-pyrroline-5-carboxylate dehydrogenase"/>
    <property type="match status" value="1"/>
</dbReference>
<dbReference type="InterPro" id="IPR015590">
    <property type="entry name" value="Aldehyde_DH_dom"/>
</dbReference>
<dbReference type="InterPro" id="IPR016162">
    <property type="entry name" value="Ald_DH_N"/>
</dbReference>
<dbReference type="SUPFAM" id="SSF53720">
    <property type="entry name" value="ALDH-like"/>
    <property type="match status" value="1"/>
</dbReference>
<dbReference type="EC" id="1.2.1.88" evidence="3"/>
<feature type="compositionally biased region" description="Basic and acidic residues" evidence="9">
    <location>
        <begin position="39"/>
        <end position="50"/>
    </location>
</feature>
<evidence type="ECO:0000256" key="3">
    <source>
        <dbReference type="ARBA" id="ARBA00012884"/>
    </source>
</evidence>
<evidence type="ECO:0000256" key="9">
    <source>
        <dbReference type="SAM" id="MobiDB-lite"/>
    </source>
</evidence>
<feature type="region of interest" description="Disordered" evidence="9">
    <location>
        <begin position="1"/>
        <end position="103"/>
    </location>
</feature>
<reference evidence="11 12" key="1">
    <citation type="journal article" date="2018" name="Genome Biol. Evol.">
        <title>Multiple Roots of Fruiting Body Formation in Amoebozoa.</title>
        <authorList>
            <person name="Hillmann F."/>
            <person name="Forbes G."/>
            <person name="Novohradska S."/>
            <person name="Ferling I."/>
            <person name="Riege K."/>
            <person name="Groth M."/>
            <person name="Westermann M."/>
            <person name="Marz M."/>
            <person name="Spaller T."/>
            <person name="Winckler T."/>
            <person name="Schaap P."/>
            <person name="Glockner G."/>
        </authorList>
    </citation>
    <scope>NUCLEOTIDE SEQUENCE [LARGE SCALE GENOMIC DNA]</scope>
    <source>
        <strain evidence="11 12">Jena</strain>
    </source>
</reference>
<feature type="domain" description="Aldehyde dehydrogenase" evidence="10">
    <location>
        <begin position="452"/>
        <end position="903"/>
    </location>
</feature>
<feature type="compositionally biased region" description="Low complexity" evidence="9">
    <location>
        <begin position="303"/>
        <end position="317"/>
    </location>
</feature>
<feature type="compositionally biased region" description="Polar residues" evidence="9">
    <location>
        <begin position="51"/>
        <end position="75"/>
    </location>
</feature>
<dbReference type="FunFam" id="3.40.309.10:FF:000005">
    <property type="entry name" value="1-pyrroline-5-carboxylate dehydrogenase 1"/>
    <property type="match status" value="1"/>
</dbReference>
<dbReference type="GO" id="GO:0003842">
    <property type="term" value="F:L-glutamate gamma-semialdehyde dehydrogenase activity"/>
    <property type="evidence" value="ECO:0007669"/>
    <property type="project" value="UniProtKB-EC"/>
</dbReference>
<sequence length="931" mass="103427">MVPRSTCNPPTKVRQPNTFSQTNFRPENPNSERNALTEPLEKASDGRATHEFNSTSGAESLALTAQSRKSATQTKMESEGESVSPNGSSPLSSPQSSHTPTISLSLDFVPPVQNALKRFGTATTKEIQKLMSIRGTAQSQAAEILLERISGDDFCEPEEAVVRDMMSVSGLRRDDARRAVIFYDQLQRCKARRVYSHEAIEEITRRLECTELPNNDLAPPAKRRKTTSPTQDQHDLIQRDSALAPFSNVLQWTAPQEIISNAVSAPAHTHDEEVPKEETQQSKTTEEEASTTNSHAEKETAASSDEGSSEGSPSSWSLPREKKRRGEQYGSKGPPPKKVRPQECGVLGRCTLEKSDYNAKIIYKSRKMLRLPLRIGHNIPFQAARRNMSFSRSTIPKAYNEPLRNYEAGSQDAKLLKAACDKLRSECPEIPCVVGGREIKTGNIGKQLVCSDHAQVLCTFHQANEQILREAIEVSLEAKKSWEALPWEDRAAIFLRAADLLATKYRYEANAATMLGQGKTVWQAEIDSACETIDFFRFNVKYVEEIYSMQPPENSKGVWNRVEYRPLEGYVVAISPFNFTAIGANLPTSPALMGNVVLWKPASTAILSNWVIFKILREAGLPDGVINFLPGSGALIGNILLDSPHFAGLHFTGSTAVFNSIMFKTAQNLNNNLYRGYPRMVGETGGKDFHFAHKSALVDNLFHNTVRAAFEYQGQKCSACSRAYIPDNLWPELKERFIEFSKQVKMGQSDDFANFMSAVIDKNSFNNIRNYIDHAAASPDAEILIGGKYDDSKGWFVEPTIIVAKDPKYKSMVEEIFGPVLTIYVYPADQYEETLALCDQTSPYSLTGSIFAQDRYAVATATRLLRNSSGNFYINDKCTGAVVGQQPFGGARASGTNDKAGSNLNLLRWVSARSIKENFIPTTTWSYPHMF</sequence>
<evidence type="ECO:0000256" key="8">
    <source>
        <dbReference type="ARBA" id="ARBA00048142"/>
    </source>
</evidence>
<feature type="compositionally biased region" description="Basic and acidic residues" evidence="9">
    <location>
        <begin position="268"/>
        <end position="286"/>
    </location>
</feature>
<comment type="caution">
    <text evidence="11">The sequence shown here is derived from an EMBL/GenBank/DDBJ whole genome shotgun (WGS) entry which is preliminary data.</text>
</comment>
<accession>A0A2P6NYK5</accession>
<dbReference type="GO" id="GO:0005759">
    <property type="term" value="C:mitochondrial matrix"/>
    <property type="evidence" value="ECO:0007669"/>
    <property type="project" value="TreeGrafter"/>
</dbReference>
<name>A0A2P6NYK5_9EUKA</name>
<comment type="pathway">
    <text evidence="1">Amino-acid degradation; L-proline degradation into L-glutamate; L-glutamate from L-proline: step 2/2.</text>
</comment>
<dbReference type="OrthoDB" id="5322683at2759"/>
<dbReference type="InParanoid" id="A0A2P6NYK5"/>
<evidence type="ECO:0000259" key="10">
    <source>
        <dbReference type="Pfam" id="PF00171"/>
    </source>
</evidence>
<dbReference type="CDD" id="cd07123">
    <property type="entry name" value="ALDH_F4-17_P5CDH"/>
    <property type="match status" value="1"/>
</dbReference>
<dbReference type="NCBIfam" id="TIGR01236">
    <property type="entry name" value="D1pyr5carbox1"/>
    <property type="match status" value="1"/>
</dbReference>
<protein>
    <recommendedName>
        <fullName evidence="7">L-glutamate gamma-semialdehyde dehydrogenase</fullName>
        <ecNumber evidence="3">1.2.1.88</ecNumber>
    </recommendedName>
    <alternativeName>
        <fullName evidence="7">L-glutamate gamma-semialdehyde dehydrogenase</fullName>
    </alternativeName>
</protein>
<dbReference type="Gene3D" id="3.40.605.10">
    <property type="entry name" value="Aldehyde Dehydrogenase, Chain A, domain 1"/>
    <property type="match status" value="1"/>
</dbReference>
<dbReference type="FunCoup" id="A0A2P6NYK5">
    <property type="interactions" value="318"/>
</dbReference>
<dbReference type="AlphaFoldDB" id="A0A2P6NYK5"/>
<dbReference type="STRING" id="1890364.A0A2P6NYK5"/>
<keyword evidence="6" id="KW-0642">Proline metabolism</keyword>
<feature type="region of interest" description="Disordered" evidence="9">
    <location>
        <begin position="212"/>
        <end position="233"/>
    </location>
</feature>
<keyword evidence="4" id="KW-0560">Oxidoreductase</keyword>
<evidence type="ECO:0000256" key="4">
    <source>
        <dbReference type="ARBA" id="ARBA00023002"/>
    </source>
</evidence>
<dbReference type="InterPro" id="IPR050485">
    <property type="entry name" value="Proline_metab_enzyme"/>
</dbReference>
<evidence type="ECO:0000256" key="7">
    <source>
        <dbReference type="ARBA" id="ARBA00032259"/>
    </source>
</evidence>
<comment type="catalytic activity">
    <reaction evidence="8">
        <text>L-glutamate 5-semialdehyde + NAD(+) + H2O = L-glutamate + NADH + 2 H(+)</text>
        <dbReference type="Rhea" id="RHEA:30235"/>
        <dbReference type="ChEBI" id="CHEBI:15377"/>
        <dbReference type="ChEBI" id="CHEBI:15378"/>
        <dbReference type="ChEBI" id="CHEBI:29985"/>
        <dbReference type="ChEBI" id="CHEBI:57540"/>
        <dbReference type="ChEBI" id="CHEBI:57945"/>
        <dbReference type="ChEBI" id="CHEBI:58066"/>
        <dbReference type="EC" id="1.2.1.88"/>
    </reaction>
</comment>
<proteinExistence type="inferred from homology"/>
<dbReference type="PROSITE" id="PS00070">
    <property type="entry name" value="ALDEHYDE_DEHYDR_CYS"/>
    <property type="match status" value="1"/>
</dbReference>
<feature type="compositionally biased region" description="Low complexity" evidence="9">
    <location>
        <begin position="82"/>
        <end position="100"/>
    </location>
</feature>
<dbReference type="Proteomes" id="UP000241769">
    <property type="component" value="Unassembled WGS sequence"/>
</dbReference>
<evidence type="ECO:0000313" key="11">
    <source>
        <dbReference type="EMBL" id="PRP89012.1"/>
    </source>
</evidence>
<gene>
    <name evidence="11" type="ORF">PROFUN_02290</name>
</gene>
<dbReference type="InterPro" id="IPR005931">
    <property type="entry name" value="P5CDH/ALDH4A1"/>
</dbReference>
<dbReference type="UniPathway" id="UPA00261">
    <property type="reaction ID" value="UER00374"/>
</dbReference>
<evidence type="ECO:0000256" key="1">
    <source>
        <dbReference type="ARBA" id="ARBA00004786"/>
    </source>
</evidence>
<keyword evidence="12" id="KW-1185">Reference proteome</keyword>
<evidence type="ECO:0000256" key="6">
    <source>
        <dbReference type="ARBA" id="ARBA00023062"/>
    </source>
</evidence>
<feature type="compositionally biased region" description="Polar residues" evidence="9">
    <location>
        <begin position="1"/>
        <end position="34"/>
    </location>
</feature>
<dbReference type="InterPro" id="IPR016160">
    <property type="entry name" value="Ald_DH_CS_CYS"/>
</dbReference>
<evidence type="ECO:0000256" key="2">
    <source>
        <dbReference type="ARBA" id="ARBA00009986"/>
    </source>
</evidence>
<feature type="region of interest" description="Disordered" evidence="9">
    <location>
        <begin position="265"/>
        <end position="342"/>
    </location>
</feature>
<dbReference type="Gene3D" id="3.40.309.10">
    <property type="entry name" value="Aldehyde Dehydrogenase, Chain A, domain 2"/>
    <property type="match status" value="1"/>
</dbReference>
<organism evidence="11 12">
    <name type="scientific">Planoprotostelium fungivorum</name>
    <dbReference type="NCBI Taxonomy" id="1890364"/>
    <lineage>
        <taxon>Eukaryota</taxon>
        <taxon>Amoebozoa</taxon>
        <taxon>Evosea</taxon>
        <taxon>Variosea</taxon>
        <taxon>Cavosteliida</taxon>
        <taxon>Cavosteliaceae</taxon>
        <taxon>Planoprotostelium</taxon>
    </lineage>
</organism>
<evidence type="ECO:0000313" key="12">
    <source>
        <dbReference type="Proteomes" id="UP000241769"/>
    </source>
</evidence>
<dbReference type="PANTHER" id="PTHR42862:SF1">
    <property type="entry name" value="DELTA-1-PYRROLINE-5-CARBOXYLATE DEHYDROGENASE 2, ISOFORM A-RELATED"/>
    <property type="match status" value="1"/>
</dbReference>
<comment type="similarity">
    <text evidence="2">Belongs to the aldehyde dehydrogenase family.</text>
</comment>
<dbReference type="Pfam" id="PF00171">
    <property type="entry name" value="Aldedh"/>
    <property type="match status" value="1"/>
</dbReference>
<keyword evidence="5" id="KW-0520">NAD</keyword>
<dbReference type="GO" id="GO:0010133">
    <property type="term" value="P:L-proline catabolic process to L-glutamate"/>
    <property type="evidence" value="ECO:0007669"/>
    <property type="project" value="UniProtKB-UniPathway"/>
</dbReference>
<dbReference type="PANTHER" id="PTHR42862">
    <property type="entry name" value="DELTA-1-PYRROLINE-5-CARBOXYLATE DEHYDROGENASE 1, ISOFORM A-RELATED"/>
    <property type="match status" value="1"/>
</dbReference>
<dbReference type="InterPro" id="IPR016163">
    <property type="entry name" value="Ald_DH_C"/>
</dbReference>